<keyword evidence="4" id="KW-0274">FAD</keyword>
<name>A0ABW2JIF3_9ACTN</name>
<accession>A0ABW2JIF3</accession>
<dbReference type="SUPFAM" id="SSF55103">
    <property type="entry name" value="FAD-linked oxidases, C-terminal domain"/>
    <property type="match status" value="1"/>
</dbReference>
<evidence type="ECO:0000256" key="3">
    <source>
        <dbReference type="ARBA" id="ARBA00022630"/>
    </source>
</evidence>
<sequence length="456" mass="48091">MNENSTLSDTALSGIQGPVLHPGHADYDEERAGFQAAYSHRPALIVGAENADDVRAAVAYAHTHGLGVAVQSTGHGLSAAADGGVLITTGRMKELRIDPAARTAHAAAGVRWAEVIEAAAAHGLAPINGSAPGVGVVGYLTGGGLGILGRQFGYAADHVRALDLVTADGTLHHVTADSEPELFWAVRGGGGNFGAVTAVEFDLVALPEVYGGILAYADEQVEPALAAYLEWTADLPDELTSSVALMSWPDAPFAPEAFRGRYVMSVRVAFTGSAEEGERLVAPLRAVSAPLVDNLRVMPYSESHTIHSDPPHPHPYDGDNALVTAVPAEAVRSLTGAEARTGAIVQIKHLGGALGREPKVPNPVGHRDARFLVTALSALFDMERDEARDVHERVLAPLVPVRVGRNLNHLFGEFGEGVVRDVYEEDALRRLGEVKAAYDPGNVFRHTYNIRPGVGS</sequence>
<dbReference type="RefSeq" id="WP_381830877.1">
    <property type="nucleotide sequence ID" value="NZ_JBHTCF010000005.1"/>
</dbReference>
<dbReference type="Gene3D" id="3.40.462.20">
    <property type="match status" value="1"/>
</dbReference>
<dbReference type="InterPro" id="IPR006093">
    <property type="entry name" value="Oxy_OxRdtase_FAD_BS"/>
</dbReference>
<dbReference type="Gene3D" id="3.30.465.10">
    <property type="match status" value="1"/>
</dbReference>
<evidence type="ECO:0000256" key="2">
    <source>
        <dbReference type="ARBA" id="ARBA00005466"/>
    </source>
</evidence>
<comment type="caution">
    <text evidence="8">The sequence shown here is derived from an EMBL/GenBank/DDBJ whole genome shotgun (WGS) entry which is preliminary data.</text>
</comment>
<dbReference type="SUPFAM" id="SSF56176">
    <property type="entry name" value="FAD-binding/transporter-associated domain-like"/>
    <property type="match status" value="1"/>
</dbReference>
<dbReference type="InterPro" id="IPR016166">
    <property type="entry name" value="FAD-bd_PCMH"/>
</dbReference>
<keyword evidence="5" id="KW-0560">Oxidoreductase</keyword>
<evidence type="ECO:0000256" key="4">
    <source>
        <dbReference type="ARBA" id="ARBA00022827"/>
    </source>
</evidence>
<dbReference type="EMBL" id="JBHTCF010000005">
    <property type="protein sequence ID" value="MFC7305522.1"/>
    <property type="molecule type" value="Genomic_DNA"/>
</dbReference>
<comment type="cofactor">
    <cofactor evidence="1">
        <name>FAD</name>
        <dbReference type="ChEBI" id="CHEBI:57692"/>
    </cofactor>
</comment>
<evidence type="ECO:0000256" key="5">
    <source>
        <dbReference type="ARBA" id="ARBA00023002"/>
    </source>
</evidence>
<feature type="region of interest" description="Disordered" evidence="6">
    <location>
        <begin position="1"/>
        <end position="26"/>
    </location>
</feature>
<feature type="domain" description="FAD-binding PCMH-type" evidence="7">
    <location>
        <begin position="38"/>
        <end position="206"/>
    </location>
</feature>
<evidence type="ECO:0000256" key="1">
    <source>
        <dbReference type="ARBA" id="ARBA00001974"/>
    </source>
</evidence>
<dbReference type="InterPro" id="IPR050416">
    <property type="entry name" value="FAD-linked_Oxidoreductase"/>
</dbReference>
<feature type="compositionally biased region" description="Polar residues" evidence="6">
    <location>
        <begin position="1"/>
        <end position="13"/>
    </location>
</feature>
<dbReference type="Pfam" id="PF01565">
    <property type="entry name" value="FAD_binding_4"/>
    <property type="match status" value="1"/>
</dbReference>
<gene>
    <name evidence="8" type="ORF">ACFQVC_14975</name>
</gene>
<dbReference type="Gene3D" id="3.30.43.10">
    <property type="entry name" value="Uridine Diphospho-n-acetylenolpyruvylglucosamine Reductase, domain 2"/>
    <property type="match status" value="1"/>
</dbReference>
<dbReference type="InterPro" id="IPR006094">
    <property type="entry name" value="Oxid_FAD_bind_N"/>
</dbReference>
<dbReference type="InterPro" id="IPR016167">
    <property type="entry name" value="FAD-bd_PCMH_sub1"/>
</dbReference>
<evidence type="ECO:0000313" key="8">
    <source>
        <dbReference type="EMBL" id="MFC7305522.1"/>
    </source>
</evidence>
<dbReference type="Pfam" id="PF08031">
    <property type="entry name" value="BBE"/>
    <property type="match status" value="1"/>
</dbReference>
<evidence type="ECO:0000259" key="7">
    <source>
        <dbReference type="PROSITE" id="PS51387"/>
    </source>
</evidence>
<comment type="similarity">
    <text evidence="2">Belongs to the oxygen-dependent FAD-linked oxidoreductase family.</text>
</comment>
<evidence type="ECO:0000256" key="6">
    <source>
        <dbReference type="SAM" id="MobiDB-lite"/>
    </source>
</evidence>
<organism evidence="8 9">
    <name type="scientific">Streptomyces monticola</name>
    <dbReference type="NCBI Taxonomy" id="2666263"/>
    <lineage>
        <taxon>Bacteria</taxon>
        <taxon>Bacillati</taxon>
        <taxon>Actinomycetota</taxon>
        <taxon>Actinomycetes</taxon>
        <taxon>Kitasatosporales</taxon>
        <taxon>Streptomycetaceae</taxon>
        <taxon>Streptomyces</taxon>
    </lineage>
</organism>
<keyword evidence="3" id="KW-0285">Flavoprotein</keyword>
<reference evidence="9" key="1">
    <citation type="journal article" date="2019" name="Int. J. Syst. Evol. Microbiol.">
        <title>The Global Catalogue of Microorganisms (GCM) 10K type strain sequencing project: providing services to taxonomists for standard genome sequencing and annotation.</title>
        <authorList>
            <consortium name="The Broad Institute Genomics Platform"/>
            <consortium name="The Broad Institute Genome Sequencing Center for Infectious Disease"/>
            <person name="Wu L."/>
            <person name="Ma J."/>
        </authorList>
    </citation>
    <scope>NUCLEOTIDE SEQUENCE [LARGE SCALE GENOMIC DNA]</scope>
    <source>
        <strain evidence="9">SYNS20</strain>
    </source>
</reference>
<dbReference type="PANTHER" id="PTHR42973:SF39">
    <property type="entry name" value="FAD-BINDING PCMH-TYPE DOMAIN-CONTAINING PROTEIN"/>
    <property type="match status" value="1"/>
</dbReference>
<protein>
    <submittedName>
        <fullName evidence="8">FAD-binding oxidoreductase</fullName>
    </submittedName>
</protein>
<dbReference type="Proteomes" id="UP001596523">
    <property type="component" value="Unassembled WGS sequence"/>
</dbReference>
<evidence type="ECO:0000313" key="9">
    <source>
        <dbReference type="Proteomes" id="UP001596523"/>
    </source>
</evidence>
<dbReference type="PANTHER" id="PTHR42973">
    <property type="entry name" value="BINDING OXIDOREDUCTASE, PUTATIVE (AFU_ORTHOLOGUE AFUA_1G17690)-RELATED"/>
    <property type="match status" value="1"/>
</dbReference>
<dbReference type="InterPro" id="IPR012951">
    <property type="entry name" value="BBE"/>
</dbReference>
<dbReference type="PROSITE" id="PS51387">
    <property type="entry name" value="FAD_PCMH"/>
    <property type="match status" value="1"/>
</dbReference>
<dbReference type="InterPro" id="IPR016169">
    <property type="entry name" value="FAD-bd_PCMH_sub2"/>
</dbReference>
<dbReference type="InterPro" id="IPR036318">
    <property type="entry name" value="FAD-bd_PCMH-like_sf"/>
</dbReference>
<keyword evidence="9" id="KW-1185">Reference proteome</keyword>
<dbReference type="InterPro" id="IPR016164">
    <property type="entry name" value="FAD-linked_Oxase-like_C"/>
</dbReference>
<dbReference type="PROSITE" id="PS00862">
    <property type="entry name" value="OX2_COVAL_FAD"/>
    <property type="match status" value="1"/>
</dbReference>
<proteinExistence type="inferred from homology"/>